<feature type="compositionally biased region" description="Polar residues" evidence="4">
    <location>
        <begin position="739"/>
        <end position="750"/>
    </location>
</feature>
<feature type="compositionally biased region" description="Basic and acidic residues" evidence="4">
    <location>
        <begin position="278"/>
        <end position="293"/>
    </location>
</feature>
<dbReference type="SMART" id="SM00509">
    <property type="entry name" value="TFS2N"/>
    <property type="match status" value="1"/>
</dbReference>
<reference evidence="6" key="1">
    <citation type="submission" date="2021-12" db="EMBL/GenBank/DDBJ databases">
        <authorList>
            <person name="King R."/>
        </authorList>
    </citation>
    <scope>NUCLEOTIDE SEQUENCE</scope>
</reference>
<dbReference type="Proteomes" id="UP001154078">
    <property type="component" value="Chromosome 3"/>
</dbReference>
<evidence type="ECO:0000256" key="4">
    <source>
        <dbReference type="SAM" id="MobiDB-lite"/>
    </source>
</evidence>
<feature type="compositionally biased region" description="Basic and acidic residues" evidence="4">
    <location>
        <begin position="300"/>
        <end position="315"/>
    </location>
</feature>
<dbReference type="Pfam" id="PF08711">
    <property type="entry name" value="Med26"/>
    <property type="match status" value="1"/>
</dbReference>
<feature type="region of interest" description="Disordered" evidence="4">
    <location>
        <begin position="483"/>
        <end position="516"/>
    </location>
</feature>
<dbReference type="InterPro" id="IPR051870">
    <property type="entry name" value="Elongin-A_domain"/>
</dbReference>
<organism evidence="6 7">
    <name type="scientific">Brassicogethes aeneus</name>
    <name type="common">Rape pollen beetle</name>
    <name type="synonym">Meligethes aeneus</name>
    <dbReference type="NCBI Taxonomy" id="1431903"/>
    <lineage>
        <taxon>Eukaryota</taxon>
        <taxon>Metazoa</taxon>
        <taxon>Ecdysozoa</taxon>
        <taxon>Arthropoda</taxon>
        <taxon>Hexapoda</taxon>
        <taxon>Insecta</taxon>
        <taxon>Pterygota</taxon>
        <taxon>Neoptera</taxon>
        <taxon>Endopterygota</taxon>
        <taxon>Coleoptera</taxon>
        <taxon>Polyphaga</taxon>
        <taxon>Cucujiformia</taxon>
        <taxon>Nitidulidae</taxon>
        <taxon>Meligethinae</taxon>
        <taxon>Brassicogethes</taxon>
    </lineage>
</organism>
<dbReference type="GO" id="GO:0070449">
    <property type="term" value="C:elongin complex"/>
    <property type="evidence" value="ECO:0007669"/>
    <property type="project" value="InterPro"/>
</dbReference>
<dbReference type="PROSITE" id="PS51319">
    <property type="entry name" value="TFIIS_N"/>
    <property type="match status" value="1"/>
</dbReference>
<dbReference type="Pfam" id="PF06881">
    <property type="entry name" value="Elongin_A"/>
    <property type="match status" value="1"/>
</dbReference>
<dbReference type="AlphaFoldDB" id="A0A9P0B122"/>
<dbReference type="EMBL" id="OV121134">
    <property type="protein sequence ID" value="CAH0553196.1"/>
    <property type="molecule type" value="Genomic_DNA"/>
</dbReference>
<dbReference type="SUPFAM" id="SSF47676">
    <property type="entry name" value="Conserved domain common to transcription factors TFIIS, elongin A, CRSP70"/>
    <property type="match status" value="1"/>
</dbReference>
<evidence type="ECO:0000259" key="5">
    <source>
        <dbReference type="PROSITE" id="PS51319"/>
    </source>
</evidence>
<feature type="region of interest" description="Disordered" evidence="4">
    <location>
        <begin position="89"/>
        <end position="449"/>
    </location>
</feature>
<dbReference type="Gene3D" id="1.20.930.10">
    <property type="entry name" value="Conserved domain common to transcription factors TFIIS, elongin A, CRSP70"/>
    <property type="match status" value="1"/>
</dbReference>
<dbReference type="PANTHER" id="PTHR15141:SF76">
    <property type="entry name" value="TRANSCRIPTION ELONGATION FACTOR B POLYPEPTIDE 3"/>
    <property type="match status" value="1"/>
</dbReference>
<feature type="domain" description="TFIIS N-terminal" evidence="5">
    <location>
        <begin position="10"/>
        <end position="85"/>
    </location>
</feature>
<feature type="region of interest" description="Disordered" evidence="4">
    <location>
        <begin position="725"/>
        <end position="786"/>
    </location>
</feature>
<feature type="compositionally biased region" description="Acidic residues" evidence="4">
    <location>
        <begin position="108"/>
        <end position="118"/>
    </location>
</feature>
<feature type="compositionally biased region" description="Basic and acidic residues" evidence="4">
    <location>
        <begin position="322"/>
        <end position="336"/>
    </location>
</feature>
<feature type="compositionally biased region" description="Basic and acidic residues" evidence="4">
    <location>
        <begin position="90"/>
        <end position="107"/>
    </location>
</feature>
<feature type="compositionally biased region" description="Basic and acidic residues" evidence="4">
    <location>
        <begin position="200"/>
        <end position="215"/>
    </location>
</feature>
<dbReference type="InterPro" id="IPR017923">
    <property type="entry name" value="TFIIS_N"/>
</dbReference>
<evidence type="ECO:0000256" key="2">
    <source>
        <dbReference type="ARBA" id="ARBA00023242"/>
    </source>
</evidence>
<feature type="compositionally biased region" description="Basic and acidic residues" evidence="4">
    <location>
        <begin position="238"/>
        <end position="249"/>
    </location>
</feature>
<accession>A0A9P0B122</accession>
<keyword evidence="7" id="KW-1185">Reference proteome</keyword>
<dbReference type="InterPro" id="IPR010684">
    <property type="entry name" value="RNA_pol_II_trans_fac_SIII_A"/>
</dbReference>
<sequence>MVEDKEKLVNLIRHYQDSLKRNYEKNNESKILYNIDKLYNLPIKVHHLEATGIGRTVNGLRKLGGEVGNAAKSLVAKWKEIVLVEEVDEKESVSAETSKESIESCNEKDDEEDDEDEEKLTINEPNYDLETSNDRKYNKNHEISKSHHSRKEEKSERHKKRRKSTSGSEDKESDDERHRKIRKNHKKREHESSESEDTKEEGKIIKKYSKEETIKSKKRRDLVDEEPNFSKSKPIKQRHSDKENNEKERVKKHKSSKTEHMDSDEENDKGREKKHKSSKTDRMYSDEENDKGREKKHKPSKSDRIYSDEENEKGREKKHKSSKSEHMSSDEENNKGRDKKHTSSKSREVEKSSRPSSSRSNKHREDKHKSKSVDKENEELKMKEERSSHKKDTKSKHREEKKEKVSDKPKKDEKERKTKEQNFGKTEEKNSKKHKSSKSSKEEKSTSTKLPVDKVINGIDSGSGASFAEALGMCVPIKKVISSSTSSKKKVSSNLASKNDASSSGHSSYSNREKQEPYKAEIPKLLIEPYEPVDLNISSLLPSITPNYRPLGNAVAVDAPFKRTLTDYEALTHVITTKNQRTKVYSGNKVTNGIVPSLFELCVRILQDNLDALEYTGGVPYSILKPILDKANPDQLYMMEHHNPYLIEDTDELWQLHCNKEFRLQKREEMESWRDMYMRCLDEREAKLKALTANIKQSQDKSTPVRQTKLAYVDGVVKPPRNIIRKQAKNGTVFDKKPSQTPSSRLNSLATAGGESVPNPGSRASTMSRSSSSSSAMKPKKAPLMAKTLSFMKNRFKR</sequence>
<name>A0A9P0B122_BRAAE</name>
<dbReference type="PANTHER" id="PTHR15141">
    <property type="entry name" value="TRANSCRIPTION ELONGATION FACTOR B POLYPEPTIDE 3"/>
    <property type="match status" value="1"/>
</dbReference>
<proteinExistence type="predicted"/>
<dbReference type="InterPro" id="IPR035441">
    <property type="entry name" value="TFIIS/LEDGF_dom_sf"/>
</dbReference>
<feature type="compositionally biased region" description="Basic and acidic residues" evidence="4">
    <location>
        <begin position="363"/>
        <end position="387"/>
    </location>
</feature>
<feature type="compositionally biased region" description="Basic and acidic residues" evidence="4">
    <location>
        <begin position="168"/>
        <end position="178"/>
    </location>
</feature>
<feature type="compositionally biased region" description="Basic and acidic residues" evidence="4">
    <location>
        <begin position="132"/>
        <end position="156"/>
    </location>
</feature>
<feature type="compositionally biased region" description="Basic residues" evidence="4">
    <location>
        <begin position="179"/>
        <end position="188"/>
    </location>
</feature>
<gene>
    <name evidence="6" type="ORF">MELIAE_LOCUS5264</name>
</gene>
<protein>
    <recommendedName>
        <fullName evidence="5">TFIIS N-terminal domain-containing protein</fullName>
    </recommendedName>
</protein>
<dbReference type="InterPro" id="IPR003617">
    <property type="entry name" value="TFIIS/CRSP70_N_sub"/>
</dbReference>
<comment type="subcellular location">
    <subcellularLocation>
        <location evidence="1 3">Nucleus</location>
    </subcellularLocation>
</comment>
<evidence type="ECO:0000313" key="7">
    <source>
        <dbReference type="Proteomes" id="UP001154078"/>
    </source>
</evidence>
<keyword evidence="2 3" id="KW-0539">Nucleus</keyword>
<evidence type="ECO:0000313" key="6">
    <source>
        <dbReference type="EMBL" id="CAH0553196.1"/>
    </source>
</evidence>
<feature type="compositionally biased region" description="Basic and acidic residues" evidence="4">
    <location>
        <begin position="397"/>
        <end position="430"/>
    </location>
</feature>
<evidence type="ECO:0000256" key="1">
    <source>
        <dbReference type="ARBA" id="ARBA00004123"/>
    </source>
</evidence>
<evidence type="ECO:0000256" key="3">
    <source>
        <dbReference type="PROSITE-ProRule" id="PRU00649"/>
    </source>
</evidence>
<dbReference type="GO" id="GO:0006368">
    <property type="term" value="P:transcription elongation by RNA polymerase II"/>
    <property type="evidence" value="ECO:0007669"/>
    <property type="project" value="InterPro"/>
</dbReference>
<feature type="compositionally biased region" description="Low complexity" evidence="4">
    <location>
        <begin position="762"/>
        <end position="786"/>
    </location>
</feature>
<feature type="compositionally biased region" description="Polar residues" evidence="4">
    <location>
        <begin position="494"/>
        <end position="510"/>
    </location>
</feature>
<dbReference type="OrthoDB" id="21513at2759"/>
<dbReference type="Gene3D" id="6.10.250.3180">
    <property type="match status" value="1"/>
</dbReference>